<feature type="non-terminal residue" evidence="2">
    <location>
        <position position="70"/>
    </location>
</feature>
<name>A0A6J4L586_9CHLR</name>
<accession>A0A6J4L586</accession>
<dbReference type="Pfam" id="PF13460">
    <property type="entry name" value="NAD_binding_10"/>
    <property type="match status" value="1"/>
</dbReference>
<dbReference type="Gene3D" id="3.40.50.720">
    <property type="entry name" value="NAD(P)-binding Rossmann-like Domain"/>
    <property type="match status" value="1"/>
</dbReference>
<evidence type="ECO:0000259" key="1">
    <source>
        <dbReference type="Pfam" id="PF13460"/>
    </source>
</evidence>
<protein>
    <recommendedName>
        <fullName evidence="1">NAD(P)-binding domain-containing protein</fullName>
    </recommendedName>
</protein>
<dbReference type="SUPFAM" id="SSF51735">
    <property type="entry name" value="NAD(P)-binding Rossmann-fold domains"/>
    <property type="match status" value="1"/>
</dbReference>
<dbReference type="InterPro" id="IPR036291">
    <property type="entry name" value="NAD(P)-bd_dom_sf"/>
</dbReference>
<evidence type="ECO:0000313" key="2">
    <source>
        <dbReference type="EMBL" id="CAA9319780.1"/>
    </source>
</evidence>
<reference evidence="2" key="1">
    <citation type="submission" date="2020-02" db="EMBL/GenBank/DDBJ databases">
        <authorList>
            <person name="Meier V. D."/>
        </authorList>
    </citation>
    <scope>NUCLEOTIDE SEQUENCE</scope>
    <source>
        <strain evidence="2">AVDCRST_MAG93</strain>
    </source>
</reference>
<organism evidence="2">
    <name type="scientific">uncultured Chloroflexia bacterium</name>
    <dbReference type="NCBI Taxonomy" id="1672391"/>
    <lineage>
        <taxon>Bacteria</taxon>
        <taxon>Bacillati</taxon>
        <taxon>Chloroflexota</taxon>
        <taxon>Chloroflexia</taxon>
        <taxon>environmental samples</taxon>
    </lineage>
</organism>
<dbReference type="InterPro" id="IPR016040">
    <property type="entry name" value="NAD(P)-bd_dom"/>
</dbReference>
<gene>
    <name evidence="2" type="ORF">AVDCRST_MAG93-5690</name>
</gene>
<sequence length="70" mass="7176">MKPTVFAPTGSASEQCVRPALAAGHEVAAVARRPDAVAPADPWLRVLVGDVLDPASPRDGVAGYDIEPGL</sequence>
<feature type="domain" description="NAD(P)-binding" evidence="1">
    <location>
        <begin position="9"/>
        <end position="66"/>
    </location>
</feature>
<dbReference type="AlphaFoldDB" id="A0A6J4L586"/>
<dbReference type="EMBL" id="CADCTR010001919">
    <property type="protein sequence ID" value="CAA9319780.1"/>
    <property type="molecule type" value="Genomic_DNA"/>
</dbReference>
<proteinExistence type="predicted"/>